<evidence type="ECO:0000313" key="3">
    <source>
        <dbReference type="EMBL" id="QBP42241.1"/>
    </source>
</evidence>
<proteinExistence type="predicted"/>
<dbReference type="InterPro" id="IPR047793">
    <property type="entry name" value="LiaF_C"/>
</dbReference>
<dbReference type="OrthoDB" id="2351415at2"/>
<reference evidence="3 4" key="1">
    <citation type="submission" date="2019-03" db="EMBL/GenBank/DDBJ databases">
        <title>Complete genome sequence of Paenisporosarcina antarctica CGMCC 1.6503T.</title>
        <authorList>
            <person name="Rong J.-C."/>
            <person name="Chi N.-Y."/>
            <person name="Zhang Q.-F."/>
        </authorList>
    </citation>
    <scope>NUCLEOTIDE SEQUENCE [LARGE SCALE GENOMIC DNA]</scope>
    <source>
        <strain evidence="3 4">CGMCC 1.6503</strain>
    </source>
</reference>
<gene>
    <name evidence="3" type="ORF">E2636_14255</name>
</gene>
<keyword evidence="4" id="KW-1185">Reference proteome</keyword>
<feature type="transmembrane region" description="Helical" evidence="1">
    <location>
        <begin position="12"/>
        <end position="45"/>
    </location>
</feature>
<organism evidence="3 4">
    <name type="scientific">Paenisporosarcina antarctica</name>
    <dbReference type="NCBI Taxonomy" id="417367"/>
    <lineage>
        <taxon>Bacteria</taxon>
        <taxon>Bacillati</taxon>
        <taxon>Bacillota</taxon>
        <taxon>Bacilli</taxon>
        <taxon>Bacillales</taxon>
        <taxon>Caryophanaceae</taxon>
        <taxon>Paenisporosarcina</taxon>
    </lineage>
</organism>
<protein>
    <recommendedName>
        <fullName evidence="2">Cell wall-active antibiotics response LiaF-like C-terminal domain-containing protein</fullName>
    </recommendedName>
</protein>
<dbReference type="InterPro" id="IPR016975">
    <property type="entry name" value="Cell_wall_LiaF"/>
</dbReference>
<evidence type="ECO:0000313" key="4">
    <source>
        <dbReference type="Proteomes" id="UP000294292"/>
    </source>
</evidence>
<accession>A0A4P7A057</accession>
<keyword evidence="1" id="KW-0812">Transmembrane</keyword>
<feature type="domain" description="Cell wall-active antibiotics response LiaF-like C-terminal" evidence="2">
    <location>
        <begin position="116"/>
        <end position="231"/>
    </location>
</feature>
<dbReference type="InterPro" id="IPR024425">
    <property type="entry name" value="LiaF-like_C"/>
</dbReference>
<dbReference type="Pfam" id="PF09922">
    <property type="entry name" value="LiaF-like_C"/>
    <property type="match status" value="1"/>
</dbReference>
<dbReference type="PIRSF" id="PIRSF031509">
    <property type="entry name" value="Cell_wall_LiaF/YvqF"/>
    <property type="match status" value="1"/>
</dbReference>
<evidence type="ECO:0000256" key="1">
    <source>
        <dbReference type="SAM" id="Phobius"/>
    </source>
</evidence>
<dbReference type="GO" id="GO:0016020">
    <property type="term" value="C:membrane"/>
    <property type="evidence" value="ECO:0007669"/>
    <property type="project" value="InterPro"/>
</dbReference>
<dbReference type="EMBL" id="CP038015">
    <property type="protein sequence ID" value="QBP42241.1"/>
    <property type="molecule type" value="Genomic_DNA"/>
</dbReference>
<sequence length="234" mass="26498">MQRIPTDRITFWLLSALLLVFVEVMFFHNGSVLFVLFGVGLIYISLRRKSRLFFWSGVVFLGIALLSMWSLRLFIVATLVYILVRLWKGDETQQIIEPFLGDDLETPNAIIQNKLFSIQSTPFQAYEWQDVHVQGFYGNITIDATQTVLPKGSSLVSVRQGIGKIRIAVPYEIPVRIHYTTLLGDALLFGASKKRLWNQSLVLQNGYNEAQGSASSELIIAVSTWLGDVEVIRK</sequence>
<evidence type="ECO:0000259" key="2">
    <source>
        <dbReference type="Pfam" id="PF09922"/>
    </source>
</evidence>
<dbReference type="KEGG" id="panc:E2636_14255"/>
<dbReference type="NCBIfam" id="NF040535">
    <property type="entry name" value="LiaF_C_term"/>
    <property type="match status" value="1"/>
</dbReference>
<keyword evidence="1" id="KW-1133">Transmembrane helix</keyword>
<dbReference type="AlphaFoldDB" id="A0A4P7A057"/>
<name>A0A4P7A057_9BACL</name>
<feature type="transmembrane region" description="Helical" evidence="1">
    <location>
        <begin position="57"/>
        <end position="84"/>
    </location>
</feature>
<dbReference type="RefSeq" id="WP_134210795.1">
    <property type="nucleotide sequence ID" value="NZ_CP038015.1"/>
</dbReference>
<dbReference type="Proteomes" id="UP000294292">
    <property type="component" value="Chromosome"/>
</dbReference>
<keyword evidence="1" id="KW-0472">Membrane</keyword>